<name>A0A1A9AFN7_9ACTN</name>
<dbReference type="Proteomes" id="UP000198765">
    <property type="component" value="Chromosome I"/>
</dbReference>
<proteinExistence type="predicted"/>
<reference evidence="1 2" key="1">
    <citation type="submission" date="2016-06" db="EMBL/GenBank/DDBJ databases">
        <authorList>
            <person name="Kjaerup R.B."/>
            <person name="Dalgaard T.S."/>
            <person name="Juul-Madsen H.R."/>
        </authorList>
    </citation>
    <scope>NUCLEOTIDE SEQUENCE [LARGE SCALE GENOMIC DNA]</scope>
    <source>
        <strain evidence="1 2">DSM 45248</strain>
    </source>
</reference>
<dbReference type="AlphaFoldDB" id="A0A1A9AFN7"/>
<dbReference type="EMBL" id="LT594324">
    <property type="protein sequence ID" value="SBT54915.1"/>
    <property type="molecule type" value="Genomic_DNA"/>
</dbReference>
<evidence type="ECO:0000313" key="1">
    <source>
        <dbReference type="EMBL" id="SBT54915.1"/>
    </source>
</evidence>
<accession>A0A1A9AFN7</accession>
<keyword evidence="2" id="KW-1185">Reference proteome</keyword>
<protein>
    <submittedName>
        <fullName evidence="1">Uncharacterized protein</fullName>
    </submittedName>
</protein>
<evidence type="ECO:0000313" key="2">
    <source>
        <dbReference type="Proteomes" id="UP000198765"/>
    </source>
</evidence>
<dbReference type="PATRIC" id="fig|299146.4.peg.5973"/>
<dbReference type="RefSeq" id="WP_091201554.1">
    <property type="nucleotide sequence ID" value="NZ_LT594324.1"/>
</dbReference>
<organism evidence="1 2">
    <name type="scientific">Micromonospora narathiwatensis</name>
    <dbReference type="NCBI Taxonomy" id="299146"/>
    <lineage>
        <taxon>Bacteria</taxon>
        <taxon>Bacillati</taxon>
        <taxon>Actinomycetota</taxon>
        <taxon>Actinomycetes</taxon>
        <taxon>Micromonosporales</taxon>
        <taxon>Micromonosporaceae</taxon>
        <taxon>Micromonospora</taxon>
    </lineage>
</organism>
<sequence>MLTIDRVSTGRALVPDELFAVLTARIARDHPELAADLPARIMDQALAFLAACATATEPLGPSDLVDIGWHTFILDTREYADFCQRLAGRFIHHQPDPPPDETSPTAPEPLGVPISRAVALIRAAGFAVDQELWGGATAECEAKCNQRHAGCHDSPTR</sequence>
<gene>
    <name evidence="1" type="ORF">GA0070621_5792</name>
</gene>
<dbReference type="OrthoDB" id="5328543at2"/>